<dbReference type="Proteomes" id="UP000225379">
    <property type="component" value="Unassembled WGS sequence"/>
</dbReference>
<dbReference type="AlphaFoldDB" id="A0A2B8BIZ2"/>
<name>A0A2B8BIZ2_9PROT</name>
<sequence length="137" mass="14300">MLLKRNGRGRVWRTGCLAGAVALLFQIVSWAWMPAWISTAKAETNRIVICTADGFKTVALDDHGVPADPDGAPSDAGVADGSCPLCPLVGGLAMPPLGLLPVTVGYVRHGPEFLPGRRIAAGWFLSSLQARAPPANG</sequence>
<dbReference type="Pfam" id="PF11162">
    <property type="entry name" value="DUF2946"/>
    <property type="match status" value="1"/>
</dbReference>
<keyword evidence="2" id="KW-1185">Reference proteome</keyword>
<evidence type="ECO:0008006" key="3">
    <source>
        <dbReference type="Google" id="ProtNLM"/>
    </source>
</evidence>
<dbReference type="OrthoDB" id="7307599at2"/>
<organism evidence="1 2">
    <name type="scientific">Azospirillum palustre</name>
    <dbReference type="NCBI Taxonomy" id="2044885"/>
    <lineage>
        <taxon>Bacteria</taxon>
        <taxon>Pseudomonadati</taxon>
        <taxon>Pseudomonadota</taxon>
        <taxon>Alphaproteobacteria</taxon>
        <taxon>Rhodospirillales</taxon>
        <taxon>Azospirillaceae</taxon>
        <taxon>Azospirillum</taxon>
    </lineage>
</organism>
<reference evidence="2" key="1">
    <citation type="submission" date="2017-10" db="EMBL/GenBank/DDBJ databases">
        <authorList>
            <person name="Kravchenko I.K."/>
            <person name="Grouzdev D.S."/>
        </authorList>
    </citation>
    <scope>NUCLEOTIDE SEQUENCE [LARGE SCALE GENOMIC DNA]</scope>
    <source>
        <strain evidence="2">B2</strain>
    </source>
</reference>
<dbReference type="InterPro" id="IPR021333">
    <property type="entry name" value="DUF2946"/>
</dbReference>
<evidence type="ECO:0000313" key="1">
    <source>
        <dbReference type="EMBL" id="PGH57187.1"/>
    </source>
</evidence>
<gene>
    <name evidence="1" type="ORF">CRT60_11990</name>
</gene>
<evidence type="ECO:0000313" key="2">
    <source>
        <dbReference type="Proteomes" id="UP000225379"/>
    </source>
</evidence>
<accession>A0A2B8BIZ2</accession>
<protein>
    <recommendedName>
        <fullName evidence="3">DUF2946 domain-containing protein</fullName>
    </recommendedName>
</protein>
<proteinExistence type="predicted"/>
<dbReference type="EMBL" id="PDKW01000040">
    <property type="protein sequence ID" value="PGH57187.1"/>
    <property type="molecule type" value="Genomic_DNA"/>
</dbReference>
<comment type="caution">
    <text evidence="1">The sequence shown here is derived from an EMBL/GenBank/DDBJ whole genome shotgun (WGS) entry which is preliminary data.</text>
</comment>